<dbReference type="Proteomes" id="UP001301350">
    <property type="component" value="Unassembled WGS sequence"/>
</dbReference>
<dbReference type="PANTHER" id="PTHR10110:SF195">
    <property type="entry name" value="NA(+)_H(+) ANTIPORTER NHAS2"/>
    <property type="match status" value="1"/>
</dbReference>
<comment type="subcellular location">
    <subcellularLocation>
        <location evidence="1">Cell membrane</location>
        <topology evidence="1">Multi-pass membrane protein</topology>
    </subcellularLocation>
</comment>
<evidence type="ECO:0000256" key="11">
    <source>
        <dbReference type="SAM" id="MobiDB-lite"/>
    </source>
</evidence>
<feature type="transmembrane region" description="Helical" evidence="12">
    <location>
        <begin position="137"/>
        <end position="155"/>
    </location>
</feature>
<gene>
    <name evidence="14" type="ORF">CDCA_CDCA17G4360</name>
</gene>
<dbReference type="InterPro" id="IPR018422">
    <property type="entry name" value="Cation/H_exchanger_CPA1"/>
</dbReference>
<feature type="transmembrane region" description="Helical" evidence="12">
    <location>
        <begin position="262"/>
        <end position="280"/>
    </location>
</feature>
<feature type="transmembrane region" description="Helical" evidence="12">
    <location>
        <begin position="301"/>
        <end position="318"/>
    </location>
</feature>
<dbReference type="GO" id="GO:0051453">
    <property type="term" value="P:regulation of intracellular pH"/>
    <property type="evidence" value="ECO:0007669"/>
    <property type="project" value="TreeGrafter"/>
</dbReference>
<feature type="transmembrane region" description="Helical" evidence="12">
    <location>
        <begin position="205"/>
        <end position="228"/>
    </location>
</feature>
<keyword evidence="4" id="KW-1003">Cell membrane</keyword>
<keyword evidence="2" id="KW-0813">Transport</keyword>
<dbReference type="EMBL" id="JANCYW010000017">
    <property type="protein sequence ID" value="KAK4538335.1"/>
    <property type="molecule type" value="Genomic_DNA"/>
</dbReference>
<accession>A0AAV9J1Y8</accession>
<keyword evidence="8" id="KW-0406">Ion transport</keyword>
<dbReference type="GO" id="GO:0015386">
    <property type="term" value="F:potassium:proton antiporter activity"/>
    <property type="evidence" value="ECO:0007669"/>
    <property type="project" value="TreeGrafter"/>
</dbReference>
<keyword evidence="15" id="KW-1185">Reference proteome</keyword>
<keyword evidence="9 12" id="KW-0472">Membrane</keyword>
<dbReference type="InterPro" id="IPR006153">
    <property type="entry name" value="Cation/H_exchanger_TM"/>
</dbReference>
<keyword evidence="7" id="KW-0915">Sodium</keyword>
<evidence type="ECO:0000256" key="3">
    <source>
        <dbReference type="ARBA" id="ARBA00022449"/>
    </source>
</evidence>
<evidence type="ECO:0000256" key="5">
    <source>
        <dbReference type="ARBA" id="ARBA00022692"/>
    </source>
</evidence>
<evidence type="ECO:0000256" key="6">
    <source>
        <dbReference type="ARBA" id="ARBA00022989"/>
    </source>
</evidence>
<evidence type="ECO:0000313" key="15">
    <source>
        <dbReference type="Proteomes" id="UP001301350"/>
    </source>
</evidence>
<evidence type="ECO:0000256" key="12">
    <source>
        <dbReference type="SAM" id="Phobius"/>
    </source>
</evidence>
<organism evidence="14 15">
    <name type="scientific">Cyanidium caldarium</name>
    <name type="common">Red alga</name>
    <dbReference type="NCBI Taxonomy" id="2771"/>
    <lineage>
        <taxon>Eukaryota</taxon>
        <taxon>Rhodophyta</taxon>
        <taxon>Bangiophyceae</taxon>
        <taxon>Cyanidiales</taxon>
        <taxon>Cyanidiaceae</taxon>
        <taxon>Cyanidium</taxon>
    </lineage>
</organism>
<feature type="domain" description="Cation/H+ exchanger transmembrane" evidence="13">
    <location>
        <begin position="16"/>
        <end position="441"/>
    </location>
</feature>
<feature type="region of interest" description="Disordered" evidence="11">
    <location>
        <begin position="558"/>
        <end position="580"/>
    </location>
</feature>
<protein>
    <recommendedName>
        <fullName evidence="13">Cation/H+ exchanger transmembrane domain-containing protein</fullName>
    </recommendedName>
</protein>
<feature type="transmembrane region" description="Helical" evidence="12">
    <location>
        <begin position="73"/>
        <end position="90"/>
    </location>
</feature>
<proteinExistence type="predicted"/>
<dbReference type="GO" id="GO:0098719">
    <property type="term" value="P:sodium ion import across plasma membrane"/>
    <property type="evidence" value="ECO:0007669"/>
    <property type="project" value="TreeGrafter"/>
</dbReference>
<keyword evidence="6 12" id="KW-1133">Transmembrane helix</keyword>
<evidence type="ECO:0000256" key="10">
    <source>
        <dbReference type="ARBA" id="ARBA00023201"/>
    </source>
</evidence>
<evidence type="ECO:0000256" key="7">
    <source>
        <dbReference type="ARBA" id="ARBA00023053"/>
    </source>
</evidence>
<evidence type="ECO:0000259" key="13">
    <source>
        <dbReference type="Pfam" id="PF00999"/>
    </source>
</evidence>
<feature type="region of interest" description="Disordered" evidence="11">
    <location>
        <begin position="456"/>
        <end position="504"/>
    </location>
</feature>
<evidence type="ECO:0000256" key="4">
    <source>
        <dbReference type="ARBA" id="ARBA00022475"/>
    </source>
</evidence>
<evidence type="ECO:0000256" key="1">
    <source>
        <dbReference type="ARBA" id="ARBA00004651"/>
    </source>
</evidence>
<keyword evidence="10" id="KW-0739">Sodium transport</keyword>
<evidence type="ECO:0000313" key="14">
    <source>
        <dbReference type="EMBL" id="KAK4538335.1"/>
    </source>
</evidence>
<feature type="region of interest" description="Disordered" evidence="11">
    <location>
        <begin position="656"/>
        <end position="675"/>
    </location>
</feature>
<comment type="caution">
    <text evidence="14">The sequence shown here is derived from an EMBL/GenBank/DDBJ whole genome shotgun (WGS) entry which is preliminary data.</text>
</comment>
<dbReference type="PANTHER" id="PTHR10110">
    <property type="entry name" value="SODIUM/HYDROGEN EXCHANGER"/>
    <property type="match status" value="1"/>
</dbReference>
<evidence type="ECO:0000256" key="2">
    <source>
        <dbReference type="ARBA" id="ARBA00022448"/>
    </source>
</evidence>
<feature type="transmembrane region" description="Helical" evidence="12">
    <location>
        <begin position="102"/>
        <end position="125"/>
    </location>
</feature>
<evidence type="ECO:0000256" key="9">
    <source>
        <dbReference type="ARBA" id="ARBA00023136"/>
    </source>
</evidence>
<name>A0AAV9J1Y8_CYACA</name>
<dbReference type="GO" id="GO:0005886">
    <property type="term" value="C:plasma membrane"/>
    <property type="evidence" value="ECO:0007669"/>
    <property type="project" value="UniProtKB-SubCell"/>
</dbReference>
<keyword evidence="3" id="KW-0050">Antiport</keyword>
<dbReference type="AlphaFoldDB" id="A0AAV9J1Y8"/>
<feature type="transmembrane region" description="Helical" evidence="12">
    <location>
        <begin position="34"/>
        <end position="53"/>
    </location>
</feature>
<feature type="transmembrane region" description="Helical" evidence="12">
    <location>
        <begin position="330"/>
        <end position="357"/>
    </location>
</feature>
<sequence>MTATGALAVDLLLTGTVVLRWLNYQFVRLPTSVVLALAALITSHVLLVAASLVPGLGSDLDRLRQAVQSFPDVVLRYVLGFLLFATALQTNIRALRRIRSTVLLLSIGSTLLSTLMVGVLTYYLMSAVYPLDFAQCLLFGAIISPTDAVAVVSVLKEYRSIVPDSTRYFIVGESLFNDAVGVVLYASLVQWILQGGQSAWPQQAALVLHALLRQVFGGVAVGLALGYLTYWMIESLDDPLLEITTSVVLVMNIELVCSRIDASIPLAAVCAGLFIGNYGVEFAMSRKVEKRLMQLWRFIDETLNSTLFLLIGLTSVFLNPANLSWRATLWITLGGIAITVLSRAVSVVLPLAAVVAWERLFPQWPLRHSSVRYRAGTIAVIAWAGLRGGVSIALALAVPGSLDATAVGGSGPSDFGQIIFLLTYACVVWSIVVQGLLFGRFIRVVYRRSRKAAERKAQRKRVRARAPEMEEAQGSLARPPPPPPGALEREAEASESDEQPDTAASDVRAQLSFLQVESGTPRPFTDDDSPMYTPLPIALTAAEANAYGTFGSADADIPTTTDTTLSPPFRAGITPLPARSRTNTLSSDIAPLFDDSAASVGRASAPTCVADRFHKHGGKSALKEKMFADLEPLAPLPSIADMTAAVRDRIQGPLALGRLPRSTSFDGPLRSRREA</sequence>
<feature type="transmembrane region" description="Helical" evidence="12">
    <location>
        <begin position="6"/>
        <end position="22"/>
    </location>
</feature>
<feature type="transmembrane region" description="Helical" evidence="12">
    <location>
        <begin position="378"/>
        <end position="398"/>
    </location>
</feature>
<feature type="transmembrane region" description="Helical" evidence="12">
    <location>
        <begin position="418"/>
        <end position="442"/>
    </location>
</feature>
<dbReference type="Gene3D" id="6.10.140.1330">
    <property type="match status" value="1"/>
</dbReference>
<dbReference type="GO" id="GO:0015385">
    <property type="term" value="F:sodium:proton antiporter activity"/>
    <property type="evidence" value="ECO:0007669"/>
    <property type="project" value="InterPro"/>
</dbReference>
<evidence type="ECO:0000256" key="8">
    <source>
        <dbReference type="ARBA" id="ARBA00023065"/>
    </source>
</evidence>
<keyword evidence="5 12" id="KW-0812">Transmembrane</keyword>
<dbReference type="Pfam" id="PF00999">
    <property type="entry name" value="Na_H_Exchanger"/>
    <property type="match status" value="1"/>
</dbReference>
<reference evidence="14 15" key="1">
    <citation type="submission" date="2022-07" db="EMBL/GenBank/DDBJ databases">
        <title>Genome-wide signatures of adaptation to extreme environments.</title>
        <authorList>
            <person name="Cho C.H."/>
            <person name="Yoon H.S."/>
        </authorList>
    </citation>
    <scope>NUCLEOTIDE SEQUENCE [LARGE SCALE GENOMIC DNA]</scope>
    <source>
        <strain evidence="14 15">DBV 063 E5</strain>
    </source>
</reference>